<protein>
    <recommendedName>
        <fullName evidence="4">Glycosyltransferase family 69 protein</fullName>
    </recommendedName>
</protein>
<gene>
    <name evidence="2" type="ORF">CTheo_7802</name>
</gene>
<reference evidence="2 3" key="1">
    <citation type="journal article" date="2019" name="Fungal Biol. Biotechnol.">
        <title>Draft genome sequence of fastidious pathogen Ceratobasidium theobromae, which causes vascular-streak dieback in Theobroma cacao.</title>
        <authorList>
            <person name="Ali S.S."/>
            <person name="Asman A."/>
            <person name="Shao J."/>
            <person name="Firmansyah A.P."/>
            <person name="Susilo A.W."/>
            <person name="Rosmana A."/>
            <person name="McMahon P."/>
            <person name="Junaid M."/>
            <person name="Guest D."/>
            <person name="Kheng T.Y."/>
            <person name="Meinhardt L.W."/>
            <person name="Bailey B.A."/>
        </authorList>
    </citation>
    <scope>NUCLEOTIDE SEQUENCE [LARGE SCALE GENOMIC DNA]</scope>
    <source>
        <strain evidence="2 3">CT2</strain>
    </source>
</reference>
<evidence type="ECO:0000313" key="2">
    <source>
        <dbReference type="EMBL" id="KAB5588758.1"/>
    </source>
</evidence>
<accession>A0A5N5QBF4</accession>
<evidence type="ECO:0000256" key="1">
    <source>
        <dbReference type="SAM" id="MobiDB-lite"/>
    </source>
</evidence>
<keyword evidence="3" id="KW-1185">Reference proteome</keyword>
<feature type="region of interest" description="Disordered" evidence="1">
    <location>
        <begin position="419"/>
        <end position="500"/>
    </location>
</feature>
<evidence type="ECO:0000313" key="3">
    <source>
        <dbReference type="Proteomes" id="UP000383932"/>
    </source>
</evidence>
<feature type="compositionally biased region" description="Pro residues" evidence="1">
    <location>
        <begin position="487"/>
        <end position="500"/>
    </location>
</feature>
<feature type="compositionally biased region" description="Basic and acidic residues" evidence="1">
    <location>
        <begin position="447"/>
        <end position="458"/>
    </location>
</feature>
<sequence>MALTIPRRGFITRLLLGGAAFYIFHNLFFSSPRVPPHEITAHNVLDRVTNADRTLDVQRHKFLQARLGRDDRPDLLSEWVNNGALDFWQRFQLPFITGSQTAHTDDQLVRSAIDELLSLNGWVAAACPTLIRPFGQNKREDNYEDLARQGHLYYIAIVVHSADHFLVDQLAVIVQMARRLGSASLFVSVLDYGSTDSTTTLVDLCEAVLILTGVPYRIRTVPSMTHDPAAAYYPYEESYTRNLALEPLLELYTKRRIAFHRVVWLKGFTCPNDILETIKVSQANSAAMVCGMDWAEHNGFFIFSDRWRTRDMDGDQFRQSKSSASSASGPPRDAVGAKRYAAHLPFQVFCCESGTHIVDPAQSYYRGITYRSSTNFHNLSTSENAPKWDPEGPCMDSSQSWFCRDLWVQAAKDGALREGRERIPEAYPVENDPPRVKRQQVPPAPEKAPDAENPEKKVPPPPGRPEKPGSNPDSDADAGSDYDAVSDPPPAKVNIPPPSIPNSAYQPARILINPRCVTTYAGVSHTRLAADLFGEEDNDSGAPRHDHDKQAKYVLDDWVGAPNAFVCQEQRQTGGRKATKTQRRLGFAIHAELEGKGEK</sequence>
<dbReference type="Proteomes" id="UP000383932">
    <property type="component" value="Unassembled WGS sequence"/>
</dbReference>
<dbReference type="PANTHER" id="PTHR34144">
    <property type="entry name" value="CHROMOSOME 8, WHOLE GENOME SHOTGUN SEQUENCE"/>
    <property type="match status" value="1"/>
</dbReference>
<dbReference type="EMBL" id="SSOP01000375">
    <property type="protein sequence ID" value="KAB5588758.1"/>
    <property type="molecule type" value="Genomic_DNA"/>
</dbReference>
<evidence type="ECO:0008006" key="4">
    <source>
        <dbReference type="Google" id="ProtNLM"/>
    </source>
</evidence>
<organism evidence="2 3">
    <name type="scientific">Ceratobasidium theobromae</name>
    <dbReference type="NCBI Taxonomy" id="1582974"/>
    <lineage>
        <taxon>Eukaryota</taxon>
        <taxon>Fungi</taxon>
        <taxon>Dikarya</taxon>
        <taxon>Basidiomycota</taxon>
        <taxon>Agaricomycotina</taxon>
        <taxon>Agaricomycetes</taxon>
        <taxon>Cantharellales</taxon>
        <taxon>Ceratobasidiaceae</taxon>
        <taxon>Ceratobasidium</taxon>
    </lineage>
</organism>
<dbReference type="OrthoDB" id="3235770at2759"/>
<proteinExistence type="predicted"/>
<name>A0A5N5QBF4_9AGAM</name>
<dbReference type="PANTHER" id="PTHR34144:SF2">
    <property type="entry name" value="CAPSULAR ASSOCIATED PROTEIN"/>
    <property type="match status" value="1"/>
</dbReference>
<dbReference type="AlphaFoldDB" id="A0A5N5QBF4"/>
<dbReference type="Pfam" id="PF11735">
    <property type="entry name" value="CAP59_mtransfer"/>
    <property type="match status" value="1"/>
</dbReference>
<comment type="caution">
    <text evidence="2">The sequence shown here is derived from an EMBL/GenBank/DDBJ whole genome shotgun (WGS) entry which is preliminary data.</text>
</comment>
<dbReference type="InterPro" id="IPR021047">
    <property type="entry name" value="Mannosyltransferase_CMT1"/>
</dbReference>